<reference evidence="1 2" key="1">
    <citation type="submission" date="2019-02" db="EMBL/GenBank/DDBJ databases">
        <title>Deep-cultivation of Planctomycetes and their phenomic and genomic characterization uncovers novel biology.</title>
        <authorList>
            <person name="Wiegand S."/>
            <person name="Jogler M."/>
            <person name="Boedeker C."/>
            <person name="Pinto D."/>
            <person name="Vollmers J."/>
            <person name="Rivas-Marin E."/>
            <person name="Kohn T."/>
            <person name="Peeters S.H."/>
            <person name="Heuer A."/>
            <person name="Rast P."/>
            <person name="Oberbeckmann S."/>
            <person name="Bunk B."/>
            <person name="Jeske O."/>
            <person name="Meyerdierks A."/>
            <person name="Storesund J.E."/>
            <person name="Kallscheuer N."/>
            <person name="Luecker S."/>
            <person name="Lage O.M."/>
            <person name="Pohl T."/>
            <person name="Merkel B.J."/>
            <person name="Hornburger P."/>
            <person name="Mueller R.-W."/>
            <person name="Bruemmer F."/>
            <person name="Labrenz M."/>
            <person name="Spormann A.M."/>
            <person name="Op Den Camp H."/>
            <person name="Overmann J."/>
            <person name="Amann R."/>
            <person name="Jetten M.S.M."/>
            <person name="Mascher T."/>
            <person name="Medema M.H."/>
            <person name="Devos D.P."/>
            <person name="Kaster A.-K."/>
            <person name="Ovreas L."/>
            <person name="Rohde M."/>
            <person name="Galperin M.Y."/>
            <person name="Jogler C."/>
        </authorList>
    </citation>
    <scope>NUCLEOTIDE SEQUENCE [LARGE SCALE GENOMIC DNA]</scope>
    <source>
        <strain evidence="1 2">Poly41</strain>
    </source>
</reference>
<accession>A0A5C6E5Z4</accession>
<organism evidence="1 2">
    <name type="scientific">Novipirellula artificiosorum</name>
    <dbReference type="NCBI Taxonomy" id="2528016"/>
    <lineage>
        <taxon>Bacteria</taxon>
        <taxon>Pseudomonadati</taxon>
        <taxon>Planctomycetota</taxon>
        <taxon>Planctomycetia</taxon>
        <taxon>Pirellulales</taxon>
        <taxon>Pirellulaceae</taxon>
        <taxon>Novipirellula</taxon>
    </lineage>
</organism>
<dbReference type="EMBL" id="SJPV01000001">
    <property type="protein sequence ID" value="TWU42906.1"/>
    <property type="molecule type" value="Genomic_DNA"/>
</dbReference>
<evidence type="ECO:0000313" key="1">
    <source>
        <dbReference type="EMBL" id="TWU42906.1"/>
    </source>
</evidence>
<protein>
    <submittedName>
        <fullName evidence="1">Uncharacterized protein</fullName>
    </submittedName>
</protein>
<evidence type="ECO:0000313" key="2">
    <source>
        <dbReference type="Proteomes" id="UP000319143"/>
    </source>
</evidence>
<name>A0A5C6E5Z4_9BACT</name>
<dbReference type="Proteomes" id="UP000319143">
    <property type="component" value="Unassembled WGS sequence"/>
</dbReference>
<sequence length="134" mass="14623">MERKTGPANKSQLIKKLVSRVEVRRTNDQDLHLADSSVTYLGRDQNGRQGANRVQGAIELDRRVFLTFEYDVNLSMGRVVMFASIGADFRQMHGPRKLIAVCEGSASQSTGTHDGGQIGQLDPLGVGSHLLADS</sequence>
<proteinExistence type="predicted"/>
<keyword evidence="2" id="KW-1185">Reference proteome</keyword>
<dbReference type="AlphaFoldDB" id="A0A5C6E5Z4"/>
<comment type="caution">
    <text evidence="1">The sequence shown here is derived from an EMBL/GenBank/DDBJ whole genome shotgun (WGS) entry which is preliminary data.</text>
</comment>
<gene>
    <name evidence="1" type="ORF">Poly41_12070</name>
</gene>